<dbReference type="Proteomes" id="UP000283576">
    <property type="component" value="Unassembled WGS sequence"/>
</dbReference>
<comment type="function">
    <text evidence="7">Part of a heterotetrameric complex that catalyzes the two-step biosynthesis of anthranilate, an intermediate in the biosynthesis of L-tryptophan. In the first step, the glutamine-binding beta subunit (TrpG) of anthranilate synthase (AS) provides the glutamine amidotransferase activity which generates ammonia as a substrate that, along with chorismate, is used in the second step, catalyzed by the large alpha subunit of AS (TrpE) to produce anthranilate. In the absence of TrpG, TrpE can synthesize anthranilate directly from chorismate and high concentrations of ammonia.</text>
</comment>
<dbReference type="GO" id="GO:0004049">
    <property type="term" value="F:anthranilate synthase activity"/>
    <property type="evidence" value="ECO:0007669"/>
    <property type="project" value="UniProtKB-EC"/>
</dbReference>
<dbReference type="EMBL" id="QXRZ01000020">
    <property type="protein sequence ID" value="RIL40971.1"/>
    <property type="molecule type" value="Genomic_DNA"/>
</dbReference>
<dbReference type="InterPro" id="IPR006805">
    <property type="entry name" value="Anth_synth_I_N"/>
</dbReference>
<evidence type="ECO:0000256" key="4">
    <source>
        <dbReference type="ARBA" id="ARBA00022723"/>
    </source>
</evidence>
<comment type="subunit">
    <text evidence="2">Heterotetramer consisting of two non-identical subunits: a beta subunit (TrpG) and a large alpha subunit (TrpE).</text>
</comment>
<dbReference type="InterPro" id="IPR019999">
    <property type="entry name" value="Anth_synth_I-like"/>
</dbReference>
<evidence type="ECO:0000259" key="11">
    <source>
        <dbReference type="Pfam" id="PF04715"/>
    </source>
</evidence>
<name>A0A418HKV4_STAGA</name>
<evidence type="ECO:0000313" key="12">
    <source>
        <dbReference type="EMBL" id="RIL40971.1"/>
    </source>
</evidence>
<organism evidence="12 13">
    <name type="scientific">Staphylococcus gallinarum</name>
    <dbReference type="NCBI Taxonomy" id="1293"/>
    <lineage>
        <taxon>Bacteria</taxon>
        <taxon>Bacillati</taxon>
        <taxon>Bacillota</taxon>
        <taxon>Bacilli</taxon>
        <taxon>Bacillales</taxon>
        <taxon>Staphylococcaceae</taxon>
        <taxon>Staphylococcus</taxon>
    </lineage>
</organism>
<evidence type="ECO:0000259" key="10">
    <source>
        <dbReference type="Pfam" id="PF00425"/>
    </source>
</evidence>
<dbReference type="Pfam" id="PF00425">
    <property type="entry name" value="Chorismate_bind"/>
    <property type="match status" value="1"/>
</dbReference>
<dbReference type="GO" id="GO:0000162">
    <property type="term" value="P:L-tryptophan biosynthetic process"/>
    <property type="evidence" value="ECO:0007669"/>
    <property type="project" value="TreeGrafter"/>
</dbReference>
<evidence type="ECO:0000256" key="7">
    <source>
        <dbReference type="ARBA" id="ARBA00025634"/>
    </source>
</evidence>
<keyword evidence="5" id="KW-0460">Magnesium</keyword>
<protein>
    <recommendedName>
        <fullName evidence="3">Anthranilate synthase component 1</fullName>
    </recommendedName>
</protein>
<keyword evidence="9" id="KW-0175">Coiled coil</keyword>
<evidence type="ECO:0000313" key="13">
    <source>
        <dbReference type="Proteomes" id="UP000283576"/>
    </source>
</evidence>
<proteinExistence type="predicted"/>
<dbReference type="AlphaFoldDB" id="A0A418HKV4"/>
<keyword evidence="4" id="KW-0479">Metal-binding</keyword>
<comment type="cofactor">
    <cofactor evidence="1">
        <name>Mg(2+)</name>
        <dbReference type="ChEBI" id="CHEBI:18420"/>
    </cofactor>
</comment>
<dbReference type="InterPro" id="IPR015890">
    <property type="entry name" value="Chorismate_C"/>
</dbReference>
<dbReference type="InterPro" id="IPR005801">
    <property type="entry name" value="ADC_synthase"/>
</dbReference>
<evidence type="ECO:0000256" key="1">
    <source>
        <dbReference type="ARBA" id="ARBA00001946"/>
    </source>
</evidence>
<feature type="coiled-coil region" evidence="9">
    <location>
        <begin position="292"/>
        <end position="319"/>
    </location>
</feature>
<dbReference type="SUPFAM" id="SSF56322">
    <property type="entry name" value="ADC synthase"/>
    <property type="match status" value="1"/>
</dbReference>
<keyword evidence="6" id="KW-0456">Lyase</keyword>
<comment type="catalytic activity">
    <reaction evidence="8">
        <text>chorismate + L-glutamine = anthranilate + pyruvate + L-glutamate + H(+)</text>
        <dbReference type="Rhea" id="RHEA:21732"/>
        <dbReference type="ChEBI" id="CHEBI:15361"/>
        <dbReference type="ChEBI" id="CHEBI:15378"/>
        <dbReference type="ChEBI" id="CHEBI:16567"/>
        <dbReference type="ChEBI" id="CHEBI:29748"/>
        <dbReference type="ChEBI" id="CHEBI:29985"/>
        <dbReference type="ChEBI" id="CHEBI:58359"/>
        <dbReference type="EC" id="4.1.3.27"/>
    </reaction>
</comment>
<dbReference type="PANTHER" id="PTHR11236">
    <property type="entry name" value="AMINOBENZOATE/ANTHRANILATE SYNTHASE"/>
    <property type="match status" value="1"/>
</dbReference>
<evidence type="ECO:0000256" key="6">
    <source>
        <dbReference type="ARBA" id="ARBA00023239"/>
    </source>
</evidence>
<evidence type="ECO:0000256" key="2">
    <source>
        <dbReference type="ARBA" id="ARBA00011575"/>
    </source>
</evidence>
<reference evidence="12 13" key="1">
    <citation type="journal article" date="2016" name="Front. Microbiol.">
        <title>Comprehensive Phylogenetic Analysis of Bovine Non-aureus Staphylococci Species Based on Whole-Genome Sequencing.</title>
        <authorList>
            <person name="Naushad S."/>
            <person name="Barkema H.W."/>
            <person name="Luby C."/>
            <person name="Condas L.A."/>
            <person name="Nobrega D.B."/>
            <person name="Carson D.A."/>
            <person name="De Buck J."/>
        </authorList>
    </citation>
    <scope>NUCLEOTIDE SEQUENCE [LARGE SCALE GENOMIC DNA]</scope>
    <source>
        <strain evidence="12 13">SNUC 1388</strain>
    </source>
</reference>
<evidence type="ECO:0000256" key="8">
    <source>
        <dbReference type="ARBA" id="ARBA00047683"/>
    </source>
</evidence>
<dbReference type="NCBIfam" id="NF010082">
    <property type="entry name" value="PRK13567.1"/>
    <property type="match status" value="1"/>
</dbReference>
<comment type="caution">
    <text evidence="12">The sequence shown here is derived from an EMBL/GenBank/DDBJ whole genome shotgun (WGS) entry which is preliminary data.</text>
</comment>
<gene>
    <name evidence="12" type="ORF">BUZ01_13810</name>
</gene>
<dbReference type="RefSeq" id="WP_119624646.1">
    <property type="nucleotide sequence ID" value="NZ_QXRZ01000020.1"/>
</dbReference>
<evidence type="ECO:0000256" key="3">
    <source>
        <dbReference type="ARBA" id="ARBA00020653"/>
    </source>
</evidence>
<dbReference type="PRINTS" id="PR00095">
    <property type="entry name" value="ANTSNTHASEI"/>
</dbReference>
<evidence type="ECO:0000256" key="9">
    <source>
        <dbReference type="SAM" id="Coils"/>
    </source>
</evidence>
<evidence type="ECO:0000256" key="5">
    <source>
        <dbReference type="ARBA" id="ARBA00022842"/>
    </source>
</evidence>
<accession>A0A418HKV4</accession>
<dbReference type="GO" id="GO:0046872">
    <property type="term" value="F:metal ion binding"/>
    <property type="evidence" value="ECO:0007669"/>
    <property type="project" value="UniProtKB-KW"/>
</dbReference>
<sequence length="467" mass="53783">MDISYKELNADITPEVLGSISNQKILFESSNGNKTKNRYSILAFETYGEIYLNNTRLLIETENQTQKYTEDIYNQFKKYIDNYFAEVNFASLEHLPFISGFIGSFSFDIVRHAYPKLNNIKLEDTSNDALLHMVESVFVFDHFKEKLYLITSNLFSNVSKVELDRRLKKMEDMLKNVRVFENNIDFKNNDKNIVANDTDSEFIERVKYLKSLIKKGDMYQVQPSRIYSYKHNFGSLKIPLSYQLYKNLKRQNPSPYMYYINMGYDIIVGSSPESFVKTKGNTVVTNPIAGTIKRGKSKEEDIENEKELLNDEKELSEHRMLVDLGRNDINQISKLGTMKIQKLMAIEKYEHLMHIVSEVDGELQDNLSPVDIIMSLLPTGTVSGAPKIRAIQRIYETSPVKRGIYSGGIGYINCNQDLDFALAIRTMFIDDEYVNVQSACGVVYDSVPEKELEETKLKARSLLLVEP</sequence>
<feature type="domain" description="Anthranilate synthase component I N-terminal" evidence="11">
    <location>
        <begin position="21"/>
        <end position="149"/>
    </location>
</feature>
<feature type="domain" description="Chorismate-utilising enzyme C-terminal" evidence="10">
    <location>
        <begin position="200"/>
        <end position="458"/>
    </location>
</feature>
<dbReference type="Pfam" id="PF04715">
    <property type="entry name" value="Anth_synt_I_N"/>
    <property type="match status" value="1"/>
</dbReference>
<dbReference type="PANTHER" id="PTHR11236:SF48">
    <property type="entry name" value="ISOCHORISMATE SYNTHASE MENF"/>
    <property type="match status" value="1"/>
</dbReference>
<dbReference type="Gene3D" id="3.60.120.10">
    <property type="entry name" value="Anthranilate synthase"/>
    <property type="match status" value="1"/>
</dbReference>